<dbReference type="Pfam" id="PF01381">
    <property type="entry name" value="HTH_3"/>
    <property type="match status" value="1"/>
</dbReference>
<dbReference type="SUPFAM" id="SSF47413">
    <property type="entry name" value="lambda repressor-like DNA-binding domains"/>
    <property type="match status" value="1"/>
</dbReference>
<proteinExistence type="predicted"/>
<keyword evidence="4" id="KW-1185">Reference proteome</keyword>
<dbReference type="InterPro" id="IPR001387">
    <property type="entry name" value="Cro/C1-type_HTH"/>
</dbReference>
<reference evidence="3 4" key="1">
    <citation type="submission" date="2009-01" db="EMBL/GenBank/DDBJ databases">
        <title>Complete sequence of chromosome of Methylobacterium nodulans ORS 2060.</title>
        <authorList>
            <consortium name="US DOE Joint Genome Institute"/>
            <person name="Lucas S."/>
            <person name="Copeland A."/>
            <person name="Lapidus A."/>
            <person name="Glavina del Rio T."/>
            <person name="Dalin E."/>
            <person name="Tice H."/>
            <person name="Bruce D."/>
            <person name="Goodwin L."/>
            <person name="Pitluck S."/>
            <person name="Sims D."/>
            <person name="Brettin T."/>
            <person name="Detter J.C."/>
            <person name="Han C."/>
            <person name="Larimer F."/>
            <person name="Land M."/>
            <person name="Hauser L."/>
            <person name="Kyrpides N."/>
            <person name="Ivanova N."/>
            <person name="Marx C.J."/>
            <person name="Richardson P."/>
        </authorList>
    </citation>
    <scope>NUCLEOTIDE SEQUENCE [LARGE SCALE GENOMIC DNA]</scope>
    <source>
        <strain evidence="4">LMG 21967 / CNCM I-2342 / ORS 2060</strain>
    </source>
</reference>
<keyword evidence="1" id="KW-0238">DNA-binding</keyword>
<sequence length="245" mass="26901">MGKTNRTRLTPAEKPNRIAEWREKRGLTLEALAEATGFSTGYLSRMQNGSRNVSLKNLAKISEALKVPVADLVPEGEEVPPGGEASPIPLPKGMVRVIGIAKAGLFREVESLAYFVHDPIPAYPDTEFPHARQFAVLVEGDSMNAATPVPIPDGAKCICVDFDDINIPLRSGMKVVVEQIRDGGHLREWSVKEVKLFADRVEYHPRSTSREFKPIVVPKDATADTGRVVRVLGLVREVNARMPIS</sequence>
<evidence type="ECO:0000313" key="4">
    <source>
        <dbReference type="Proteomes" id="UP000008207"/>
    </source>
</evidence>
<dbReference type="EMBL" id="CP001349">
    <property type="protein sequence ID" value="ACL61723.1"/>
    <property type="molecule type" value="Genomic_DNA"/>
</dbReference>
<dbReference type="Proteomes" id="UP000008207">
    <property type="component" value="Chromosome"/>
</dbReference>
<dbReference type="PROSITE" id="PS50943">
    <property type="entry name" value="HTH_CROC1"/>
    <property type="match status" value="1"/>
</dbReference>
<dbReference type="SUPFAM" id="SSF51306">
    <property type="entry name" value="LexA/Signal peptidase"/>
    <property type="match status" value="1"/>
</dbReference>
<name>B8IHR0_METNO</name>
<dbReference type="AlphaFoldDB" id="B8IHR0"/>
<dbReference type="KEGG" id="mno:Mnod_6981"/>
<dbReference type="eggNOG" id="COG1974">
    <property type="taxonomic scope" value="Bacteria"/>
</dbReference>
<dbReference type="GO" id="GO:0003677">
    <property type="term" value="F:DNA binding"/>
    <property type="evidence" value="ECO:0007669"/>
    <property type="project" value="UniProtKB-KW"/>
</dbReference>
<dbReference type="HOGENOM" id="CLU_067783_0_0_5"/>
<protein>
    <submittedName>
        <fullName evidence="3">Transcriptional regulator, XRE family</fullName>
    </submittedName>
</protein>
<organism evidence="3 4">
    <name type="scientific">Methylobacterium nodulans (strain LMG 21967 / CNCM I-2342 / ORS 2060)</name>
    <dbReference type="NCBI Taxonomy" id="460265"/>
    <lineage>
        <taxon>Bacteria</taxon>
        <taxon>Pseudomonadati</taxon>
        <taxon>Pseudomonadota</taxon>
        <taxon>Alphaproteobacteria</taxon>
        <taxon>Hyphomicrobiales</taxon>
        <taxon>Methylobacteriaceae</taxon>
        <taxon>Methylobacterium</taxon>
    </lineage>
</organism>
<accession>B8IHR0</accession>
<gene>
    <name evidence="3" type="ordered locus">Mnod_6981</name>
</gene>
<dbReference type="GO" id="GO:0005829">
    <property type="term" value="C:cytosol"/>
    <property type="evidence" value="ECO:0007669"/>
    <property type="project" value="TreeGrafter"/>
</dbReference>
<dbReference type="CDD" id="cd00093">
    <property type="entry name" value="HTH_XRE"/>
    <property type="match status" value="1"/>
</dbReference>
<dbReference type="Gene3D" id="1.10.260.40">
    <property type="entry name" value="lambda repressor-like DNA-binding domains"/>
    <property type="match status" value="1"/>
</dbReference>
<dbReference type="InterPro" id="IPR050807">
    <property type="entry name" value="TransReg_Diox_bact_type"/>
</dbReference>
<dbReference type="RefSeq" id="WP_015933286.1">
    <property type="nucleotide sequence ID" value="NC_011894.1"/>
</dbReference>
<dbReference type="InterPro" id="IPR036286">
    <property type="entry name" value="LexA/Signal_pep-like_sf"/>
</dbReference>
<dbReference type="SMART" id="SM00530">
    <property type="entry name" value="HTH_XRE"/>
    <property type="match status" value="1"/>
</dbReference>
<feature type="domain" description="HTH cro/C1-type" evidence="2">
    <location>
        <begin position="18"/>
        <end position="72"/>
    </location>
</feature>
<dbReference type="PANTHER" id="PTHR46797">
    <property type="entry name" value="HTH-TYPE TRANSCRIPTIONAL REGULATOR"/>
    <property type="match status" value="1"/>
</dbReference>
<dbReference type="PANTHER" id="PTHR46797:SF1">
    <property type="entry name" value="METHYLPHOSPHONATE SYNTHASE"/>
    <property type="match status" value="1"/>
</dbReference>
<evidence type="ECO:0000259" key="2">
    <source>
        <dbReference type="PROSITE" id="PS50943"/>
    </source>
</evidence>
<evidence type="ECO:0000313" key="3">
    <source>
        <dbReference type="EMBL" id="ACL61723.1"/>
    </source>
</evidence>
<dbReference type="Gene3D" id="2.10.109.10">
    <property type="entry name" value="Umud Fragment, subunit A"/>
    <property type="match status" value="1"/>
</dbReference>
<evidence type="ECO:0000256" key="1">
    <source>
        <dbReference type="ARBA" id="ARBA00023125"/>
    </source>
</evidence>
<dbReference type="InterPro" id="IPR010982">
    <property type="entry name" value="Lambda_DNA-bd_dom_sf"/>
</dbReference>
<dbReference type="GO" id="GO:0003700">
    <property type="term" value="F:DNA-binding transcription factor activity"/>
    <property type="evidence" value="ECO:0007669"/>
    <property type="project" value="TreeGrafter"/>
</dbReference>